<dbReference type="Proteomes" id="UP000237749">
    <property type="component" value="Unassembled WGS sequence"/>
</dbReference>
<sequence>MAKKSSCEYCMYYQYNEDYEYYECGINLDEDEMMRFLSESHQSCPHFKYGDDYSIVKKQM</sequence>
<gene>
    <name evidence="2" type="ORF">BXY41_10481</name>
</gene>
<dbReference type="Pfam" id="PF20076">
    <property type="entry name" value="DUF6472"/>
    <property type="match status" value="1"/>
</dbReference>
<keyword evidence="3" id="KW-1185">Reference proteome</keyword>
<organism evidence="2 3">
    <name type="scientific">Lacrimispora xylanisolvens</name>
    <dbReference type="NCBI Taxonomy" id="384636"/>
    <lineage>
        <taxon>Bacteria</taxon>
        <taxon>Bacillati</taxon>
        <taxon>Bacillota</taxon>
        <taxon>Clostridia</taxon>
        <taxon>Lachnospirales</taxon>
        <taxon>Lachnospiraceae</taxon>
        <taxon>Lacrimispora</taxon>
    </lineage>
</organism>
<dbReference type="OrthoDB" id="1823132at2"/>
<evidence type="ECO:0000313" key="3">
    <source>
        <dbReference type="Proteomes" id="UP000237749"/>
    </source>
</evidence>
<dbReference type="AlphaFoldDB" id="A0A2S6HTX4"/>
<dbReference type="RefSeq" id="WP_104436381.1">
    <property type="nucleotide sequence ID" value="NZ_CP070896.1"/>
</dbReference>
<accession>A0A2S6HTX4</accession>
<feature type="domain" description="DUF6472" evidence="1">
    <location>
        <begin position="4"/>
        <end position="60"/>
    </location>
</feature>
<name>A0A2S6HTX4_9FIRM</name>
<proteinExistence type="predicted"/>
<reference evidence="2 3" key="1">
    <citation type="submission" date="2018-02" db="EMBL/GenBank/DDBJ databases">
        <title>Genomic Encyclopedia of Archaeal and Bacterial Type Strains, Phase II (KMG-II): from individual species to whole genera.</title>
        <authorList>
            <person name="Goeker M."/>
        </authorList>
    </citation>
    <scope>NUCLEOTIDE SEQUENCE [LARGE SCALE GENOMIC DNA]</scope>
    <source>
        <strain evidence="2 3">DSM 3808</strain>
    </source>
</reference>
<dbReference type="EMBL" id="PTJA01000004">
    <property type="protein sequence ID" value="PPK81281.1"/>
    <property type="molecule type" value="Genomic_DNA"/>
</dbReference>
<evidence type="ECO:0000313" key="2">
    <source>
        <dbReference type="EMBL" id="PPK81281.1"/>
    </source>
</evidence>
<dbReference type="InterPro" id="IPR045525">
    <property type="entry name" value="DUF6472"/>
</dbReference>
<evidence type="ECO:0000259" key="1">
    <source>
        <dbReference type="Pfam" id="PF20076"/>
    </source>
</evidence>
<protein>
    <recommendedName>
        <fullName evidence="1">DUF6472 domain-containing protein</fullName>
    </recommendedName>
</protein>
<comment type="caution">
    <text evidence="2">The sequence shown here is derived from an EMBL/GenBank/DDBJ whole genome shotgun (WGS) entry which is preliminary data.</text>
</comment>